<dbReference type="PANTHER" id="PTHR10621">
    <property type="entry name" value="UV EXCISION REPAIR PROTEIN RAD23"/>
    <property type="match status" value="1"/>
</dbReference>
<reference evidence="2 3" key="1">
    <citation type="submission" date="2015-02" db="EMBL/GenBank/DDBJ databases">
        <authorList>
            <person name="Chooi Y.-H."/>
        </authorList>
    </citation>
    <scope>NUCLEOTIDE SEQUENCE [LARGE SCALE GENOMIC DNA]</scope>
    <source>
        <strain evidence="2">E3</strain>
    </source>
</reference>
<dbReference type="GO" id="GO:0070628">
    <property type="term" value="F:proteasome binding"/>
    <property type="evidence" value="ECO:0007669"/>
    <property type="project" value="TreeGrafter"/>
</dbReference>
<dbReference type="GO" id="GO:0005829">
    <property type="term" value="C:cytosol"/>
    <property type="evidence" value="ECO:0007669"/>
    <property type="project" value="TreeGrafter"/>
</dbReference>
<dbReference type="GO" id="GO:0005654">
    <property type="term" value="C:nucleoplasm"/>
    <property type="evidence" value="ECO:0007669"/>
    <property type="project" value="TreeGrafter"/>
</dbReference>
<dbReference type="Proteomes" id="UP000039324">
    <property type="component" value="Unassembled WGS sequence"/>
</dbReference>
<dbReference type="GO" id="GO:0043161">
    <property type="term" value="P:proteasome-mediated ubiquitin-dependent protein catabolic process"/>
    <property type="evidence" value="ECO:0007669"/>
    <property type="project" value="TreeGrafter"/>
</dbReference>
<feature type="domain" description="Ubiquitin-like" evidence="1">
    <location>
        <begin position="1"/>
        <end position="73"/>
    </location>
</feature>
<name>A0A0G4IPX1_PLABS</name>
<dbReference type="GO" id="GO:0043130">
    <property type="term" value="F:ubiquitin binding"/>
    <property type="evidence" value="ECO:0007669"/>
    <property type="project" value="TreeGrafter"/>
</dbReference>
<dbReference type="Gene3D" id="3.10.20.90">
    <property type="entry name" value="Phosphatidylinositol 3-kinase Catalytic Subunit, Chain A, domain 1"/>
    <property type="match status" value="1"/>
</dbReference>
<dbReference type="GO" id="GO:0031593">
    <property type="term" value="F:polyubiquitin modification-dependent protein binding"/>
    <property type="evidence" value="ECO:0007669"/>
    <property type="project" value="TreeGrafter"/>
</dbReference>
<keyword evidence="3" id="KW-1185">Reference proteome</keyword>
<protein>
    <recommendedName>
        <fullName evidence="1">Ubiquitin-like domain-containing protein</fullName>
    </recommendedName>
</protein>
<dbReference type="CDD" id="cd17039">
    <property type="entry name" value="Ubl_ubiquitin_like"/>
    <property type="match status" value="1"/>
</dbReference>
<dbReference type="PROSITE" id="PS50053">
    <property type="entry name" value="UBIQUITIN_2"/>
    <property type="match status" value="1"/>
</dbReference>
<dbReference type="OrthoDB" id="428577at2759"/>
<dbReference type="EMBL" id="CDSF01000079">
    <property type="protein sequence ID" value="CEO97252.1"/>
    <property type="molecule type" value="Genomic_DNA"/>
</dbReference>
<dbReference type="SMART" id="SM00213">
    <property type="entry name" value="UBQ"/>
    <property type="match status" value="1"/>
</dbReference>
<sequence length="139" mass="14826">MLVSVRSVSGRTVTVHSVDESGTVLDLKRGIEQQLSVPLHLQRIILAGRELSDNAALAANGVVDGAIVQLVVRPDSHASDVASSRMMQEQLIEQNTQDSNPPPVLACSHQYNAIRLTNTHRDTGGCAVHVATEPDKAGD</sequence>
<evidence type="ECO:0000259" key="1">
    <source>
        <dbReference type="PROSITE" id="PS50053"/>
    </source>
</evidence>
<dbReference type="InterPro" id="IPR029071">
    <property type="entry name" value="Ubiquitin-like_domsf"/>
</dbReference>
<dbReference type="PANTHER" id="PTHR10621:SF0">
    <property type="entry name" value="UV EXCISION REPAIR PROTEIN RAD23"/>
    <property type="match status" value="1"/>
</dbReference>
<organism evidence="2 3">
    <name type="scientific">Plasmodiophora brassicae</name>
    <name type="common">Clubroot disease agent</name>
    <dbReference type="NCBI Taxonomy" id="37360"/>
    <lineage>
        <taxon>Eukaryota</taxon>
        <taxon>Sar</taxon>
        <taxon>Rhizaria</taxon>
        <taxon>Endomyxa</taxon>
        <taxon>Phytomyxea</taxon>
        <taxon>Plasmodiophorida</taxon>
        <taxon>Plasmodiophoridae</taxon>
        <taxon>Plasmodiophora</taxon>
    </lineage>
</organism>
<evidence type="ECO:0000313" key="2">
    <source>
        <dbReference type="EMBL" id="CEO97252.1"/>
    </source>
</evidence>
<gene>
    <name evidence="2" type="ORF">PBRA_000597</name>
</gene>
<dbReference type="InterPro" id="IPR000626">
    <property type="entry name" value="Ubiquitin-like_dom"/>
</dbReference>
<dbReference type="SUPFAM" id="SSF54236">
    <property type="entry name" value="Ubiquitin-like"/>
    <property type="match status" value="1"/>
</dbReference>
<proteinExistence type="predicted"/>
<evidence type="ECO:0000313" key="3">
    <source>
        <dbReference type="Proteomes" id="UP000039324"/>
    </source>
</evidence>
<accession>A0A0G4IPX1</accession>
<dbReference type="Pfam" id="PF00240">
    <property type="entry name" value="ubiquitin"/>
    <property type="match status" value="1"/>
</dbReference>
<dbReference type="AlphaFoldDB" id="A0A0G4IPX1"/>